<keyword evidence="7" id="KW-0677">Repeat</keyword>
<reference evidence="14" key="3">
    <citation type="submission" date="2020-12" db="UniProtKB">
        <authorList>
            <consortium name="EnsemblPlants"/>
        </authorList>
    </citation>
    <scope>IDENTIFICATION</scope>
</reference>
<dbReference type="Gramene" id="Pp3c19_9470V3.1">
    <property type="protein sequence ID" value="Pp3c19_9470V3.1"/>
    <property type="gene ID" value="Pp3c19_9470"/>
</dbReference>
<reference evidence="13 15" key="2">
    <citation type="journal article" date="2018" name="Plant J.">
        <title>The Physcomitrella patens chromosome-scale assembly reveals moss genome structure and evolution.</title>
        <authorList>
            <person name="Lang D."/>
            <person name="Ullrich K.K."/>
            <person name="Murat F."/>
            <person name="Fuchs J."/>
            <person name="Jenkins J."/>
            <person name="Haas F.B."/>
            <person name="Piednoel M."/>
            <person name="Gundlach H."/>
            <person name="Van Bel M."/>
            <person name="Meyberg R."/>
            <person name="Vives C."/>
            <person name="Morata J."/>
            <person name="Symeonidi A."/>
            <person name="Hiss M."/>
            <person name="Muchero W."/>
            <person name="Kamisugi Y."/>
            <person name="Saleh O."/>
            <person name="Blanc G."/>
            <person name="Decker E.L."/>
            <person name="van Gessel N."/>
            <person name="Grimwood J."/>
            <person name="Hayes R.D."/>
            <person name="Graham S.W."/>
            <person name="Gunter L.E."/>
            <person name="McDaniel S.F."/>
            <person name="Hoernstein S.N.W."/>
            <person name="Larsson A."/>
            <person name="Li F.W."/>
            <person name="Perroud P.F."/>
            <person name="Phillips J."/>
            <person name="Ranjan P."/>
            <person name="Rokshar D.S."/>
            <person name="Rothfels C.J."/>
            <person name="Schneider L."/>
            <person name="Shu S."/>
            <person name="Stevenson D.W."/>
            <person name="Thummler F."/>
            <person name="Tillich M."/>
            <person name="Villarreal Aguilar J.C."/>
            <person name="Widiez T."/>
            <person name="Wong G.K."/>
            <person name="Wymore A."/>
            <person name="Zhang Y."/>
            <person name="Zimmer A.D."/>
            <person name="Quatrano R.S."/>
            <person name="Mayer K.F.X."/>
            <person name="Goodstein D."/>
            <person name="Casacuberta J.M."/>
            <person name="Vandepoele K."/>
            <person name="Reski R."/>
            <person name="Cuming A.C."/>
            <person name="Tuskan G.A."/>
            <person name="Maumus F."/>
            <person name="Salse J."/>
            <person name="Schmutz J."/>
            <person name="Rensing S.A."/>
        </authorList>
    </citation>
    <scope>NUCLEOTIDE SEQUENCE [LARGE SCALE GENOMIC DNA]</scope>
    <source>
        <strain evidence="14 15">cv. Gransden 2004</strain>
    </source>
</reference>
<gene>
    <name evidence="13" type="ORF">PHYPA_023925</name>
</gene>
<name>A0A2K1IXW1_PHYPA</name>
<dbReference type="PANTHER" id="PTHR11709:SF417">
    <property type="entry name" value="LACCASE-17"/>
    <property type="match status" value="1"/>
</dbReference>
<evidence type="ECO:0000256" key="6">
    <source>
        <dbReference type="ARBA" id="ARBA00022525"/>
    </source>
</evidence>
<dbReference type="Proteomes" id="UP000006727">
    <property type="component" value="Chromosome 19"/>
</dbReference>
<accession>A0A2K1IXW1</accession>
<dbReference type="GO" id="GO:0046274">
    <property type="term" value="P:lignin catabolic process"/>
    <property type="evidence" value="ECO:0007669"/>
    <property type="project" value="UniProtKB-KW"/>
</dbReference>
<organism evidence="13">
    <name type="scientific">Physcomitrium patens</name>
    <name type="common">Spreading-leaved earth moss</name>
    <name type="synonym">Physcomitrella patens</name>
    <dbReference type="NCBI Taxonomy" id="3218"/>
    <lineage>
        <taxon>Eukaryota</taxon>
        <taxon>Viridiplantae</taxon>
        <taxon>Streptophyta</taxon>
        <taxon>Embryophyta</taxon>
        <taxon>Bryophyta</taxon>
        <taxon>Bryophytina</taxon>
        <taxon>Bryopsida</taxon>
        <taxon>Funariidae</taxon>
        <taxon>Funariales</taxon>
        <taxon>Funariaceae</taxon>
        <taxon>Physcomitrium</taxon>
    </lineage>
</organism>
<keyword evidence="9" id="KW-0186">Copper</keyword>
<comment type="catalytic activity">
    <reaction evidence="1">
        <text>4 hydroquinone + O2 = 4 benzosemiquinone + 2 H2O</text>
        <dbReference type="Rhea" id="RHEA:11276"/>
        <dbReference type="ChEBI" id="CHEBI:15377"/>
        <dbReference type="ChEBI" id="CHEBI:15379"/>
        <dbReference type="ChEBI" id="CHEBI:17594"/>
        <dbReference type="ChEBI" id="CHEBI:17977"/>
        <dbReference type="EC" id="1.10.3.2"/>
    </reaction>
</comment>
<sequence>MSQNLDNLSVGTHLFSKRALLYGHIRINSCVLPMICCRLRTRVTRNCATVDIPTVNGRFPGPTIEVNEGDKLIVKVTNKQQYPVTLHWHGIKQFKTNYADGPAHITQCPIQPNKSYIYEFTVNDQRGTFFWHAHVNWMRATVHGALIIHPKKTAPYGEVEGEIPIIMGEFFGLHPNVVELGFINTLTPVENKTSLASTINGFPGSFFNCSSATKVYKVKKDKTYLLRIIDAAINSDHYFAVANHSVTVVAADGNYLKPFETAYVPMSPGQTTEVLIKFDKPRGRYYFGMNAGPVPTVGAPPPFVPAVAIMRNSSMREPGGENTQNVQSSRQVWRQLNDDNHLHLASSLGSSSILAARIERNEDLQEHGAATCERNESDLVRRI</sequence>
<dbReference type="EC" id="1.10.3.2" evidence="4"/>
<evidence type="ECO:0000256" key="9">
    <source>
        <dbReference type="ARBA" id="ARBA00023008"/>
    </source>
</evidence>
<evidence type="ECO:0000259" key="12">
    <source>
        <dbReference type="Pfam" id="PF07732"/>
    </source>
</evidence>
<evidence type="ECO:0000256" key="4">
    <source>
        <dbReference type="ARBA" id="ARBA00012297"/>
    </source>
</evidence>
<evidence type="ECO:0000256" key="10">
    <source>
        <dbReference type="ARBA" id="ARBA00023185"/>
    </source>
</evidence>
<evidence type="ECO:0000256" key="1">
    <source>
        <dbReference type="ARBA" id="ARBA00000349"/>
    </source>
</evidence>
<dbReference type="InterPro" id="IPR045087">
    <property type="entry name" value="Cu-oxidase_fam"/>
</dbReference>
<dbReference type="EnsemblPlants" id="Pp3c19_9470V3.1">
    <property type="protein sequence ID" value="Pp3c19_9470V3.1"/>
    <property type="gene ID" value="Pp3c19_9470"/>
</dbReference>
<dbReference type="Pfam" id="PF00394">
    <property type="entry name" value="Cu-oxidase"/>
    <property type="match status" value="1"/>
</dbReference>
<dbReference type="Pfam" id="PF07732">
    <property type="entry name" value="Cu-oxidase_3"/>
    <property type="match status" value="1"/>
</dbReference>
<evidence type="ECO:0000256" key="5">
    <source>
        <dbReference type="ARBA" id="ARBA00022523"/>
    </source>
</evidence>
<dbReference type="SUPFAM" id="SSF49503">
    <property type="entry name" value="Cupredoxins"/>
    <property type="match status" value="2"/>
</dbReference>
<evidence type="ECO:0000256" key="8">
    <source>
        <dbReference type="ARBA" id="ARBA00023002"/>
    </source>
</evidence>
<keyword evidence="8" id="KW-0560">Oxidoreductase</keyword>
<protein>
    <recommendedName>
        <fullName evidence="4">laccase</fullName>
        <ecNumber evidence="4">1.10.3.2</ecNumber>
    </recommendedName>
</protein>
<dbReference type="GO" id="GO:0005507">
    <property type="term" value="F:copper ion binding"/>
    <property type="evidence" value="ECO:0007669"/>
    <property type="project" value="InterPro"/>
</dbReference>
<comment type="similarity">
    <text evidence="3">Belongs to the multicopper oxidase family.</text>
</comment>
<evidence type="ECO:0000256" key="3">
    <source>
        <dbReference type="ARBA" id="ARBA00010609"/>
    </source>
</evidence>
<dbReference type="GO" id="GO:0016491">
    <property type="term" value="F:oxidoreductase activity"/>
    <property type="evidence" value="ECO:0000318"/>
    <property type="project" value="GO_Central"/>
</dbReference>
<proteinExistence type="inferred from homology"/>
<dbReference type="InterPro" id="IPR008972">
    <property type="entry name" value="Cupredoxin"/>
</dbReference>
<dbReference type="GO" id="GO:0048046">
    <property type="term" value="C:apoplast"/>
    <property type="evidence" value="ECO:0007669"/>
    <property type="project" value="UniProtKB-SubCell"/>
</dbReference>
<dbReference type="EMBL" id="ABEU02000019">
    <property type="protein sequence ID" value="PNR34108.1"/>
    <property type="molecule type" value="Genomic_DNA"/>
</dbReference>
<dbReference type="PANTHER" id="PTHR11709">
    <property type="entry name" value="MULTI-COPPER OXIDASE"/>
    <property type="match status" value="1"/>
</dbReference>
<dbReference type="InterPro" id="IPR011707">
    <property type="entry name" value="Cu-oxidase-like_N"/>
</dbReference>
<keyword evidence="5" id="KW-0052">Apoplast</keyword>
<dbReference type="CDD" id="cd13875">
    <property type="entry name" value="CuRO_2_LCC_plant"/>
    <property type="match status" value="1"/>
</dbReference>
<evidence type="ECO:0000313" key="15">
    <source>
        <dbReference type="Proteomes" id="UP000006727"/>
    </source>
</evidence>
<dbReference type="InterPro" id="IPR034288">
    <property type="entry name" value="CuRO_1_LCC"/>
</dbReference>
<dbReference type="InterPro" id="IPR034285">
    <property type="entry name" value="CuRO_2_LCC"/>
</dbReference>
<evidence type="ECO:0000256" key="7">
    <source>
        <dbReference type="ARBA" id="ARBA00022737"/>
    </source>
</evidence>
<feature type="domain" description="Plastocyanin-like" evidence="11">
    <location>
        <begin position="192"/>
        <end position="290"/>
    </location>
</feature>
<dbReference type="PaxDb" id="3218-PP1S175_122V6.1"/>
<evidence type="ECO:0000313" key="13">
    <source>
        <dbReference type="EMBL" id="PNR34108.1"/>
    </source>
</evidence>
<evidence type="ECO:0000259" key="11">
    <source>
        <dbReference type="Pfam" id="PF00394"/>
    </source>
</evidence>
<dbReference type="InParanoid" id="A0A2K1IXW1"/>
<evidence type="ECO:0000313" key="14">
    <source>
        <dbReference type="EnsemblPlants" id="Pp3c19_9470V3.1"/>
    </source>
</evidence>
<dbReference type="AlphaFoldDB" id="A0A2K1IXW1"/>
<dbReference type="Gene3D" id="2.60.40.420">
    <property type="entry name" value="Cupredoxins - blue copper proteins"/>
    <property type="match status" value="2"/>
</dbReference>
<keyword evidence="6" id="KW-0964">Secreted</keyword>
<feature type="domain" description="Plastocyanin-like" evidence="12">
    <location>
        <begin position="41"/>
        <end position="152"/>
    </location>
</feature>
<reference evidence="13 15" key="1">
    <citation type="journal article" date="2008" name="Science">
        <title>The Physcomitrella genome reveals evolutionary insights into the conquest of land by plants.</title>
        <authorList>
            <person name="Rensing S."/>
            <person name="Lang D."/>
            <person name="Zimmer A."/>
            <person name="Terry A."/>
            <person name="Salamov A."/>
            <person name="Shapiro H."/>
            <person name="Nishiyama T."/>
            <person name="Perroud P.-F."/>
            <person name="Lindquist E."/>
            <person name="Kamisugi Y."/>
            <person name="Tanahashi T."/>
            <person name="Sakakibara K."/>
            <person name="Fujita T."/>
            <person name="Oishi K."/>
            <person name="Shin-I T."/>
            <person name="Kuroki Y."/>
            <person name="Toyoda A."/>
            <person name="Suzuki Y."/>
            <person name="Hashimoto A."/>
            <person name="Yamaguchi K."/>
            <person name="Sugano A."/>
            <person name="Kohara Y."/>
            <person name="Fujiyama A."/>
            <person name="Anterola A."/>
            <person name="Aoki S."/>
            <person name="Ashton N."/>
            <person name="Barbazuk W.B."/>
            <person name="Barker E."/>
            <person name="Bennetzen J."/>
            <person name="Bezanilla M."/>
            <person name="Blankenship R."/>
            <person name="Cho S.H."/>
            <person name="Dutcher S."/>
            <person name="Estelle M."/>
            <person name="Fawcett J.A."/>
            <person name="Gundlach H."/>
            <person name="Hanada K."/>
            <person name="Heyl A."/>
            <person name="Hicks K.A."/>
            <person name="Hugh J."/>
            <person name="Lohr M."/>
            <person name="Mayer K."/>
            <person name="Melkozernov A."/>
            <person name="Murata T."/>
            <person name="Nelson D."/>
            <person name="Pils B."/>
            <person name="Prigge M."/>
            <person name="Reiss B."/>
            <person name="Renner T."/>
            <person name="Rombauts S."/>
            <person name="Rushton P."/>
            <person name="Sanderfoot A."/>
            <person name="Schween G."/>
            <person name="Shiu S.-H."/>
            <person name="Stueber K."/>
            <person name="Theodoulou F.L."/>
            <person name="Tu H."/>
            <person name="Van de Peer Y."/>
            <person name="Verrier P.J."/>
            <person name="Waters E."/>
            <person name="Wood A."/>
            <person name="Yang L."/>
            <person name="Cove D."/>
            <person name="Cuming A."/>
            <person name="Hasebe M."/>
            <person name="Lucas S."/>
            <person name="Mishler D.B."/>
            <person name="Reski R."/>
            <person name="Grigoriev I."/>
            <person name="Quatrano R.S."/>
            <person name="Boore J.L."/>
        </authorList>
    </citation>
    <scope>NUCLEOTIDE SEQUENCE [LARGE SCALE GENOMIC DNA]</scope>
    <source>
        <strain evidence="14 15">cv. Gransden 2004</strain>
    </source>
</reference>
<comment type="subcellular location">
    <subcellularLocation>
        <location evidence="2">Secreted</location>
        <location evidence="2">Extracellular space</location>
        <location evidence="2">Apoplast</location>
    </subcellularLocation>
</comment>
<keyword evidence="15" id="KW-1185">Reference proteome</keyword>
<dbReference type="GO" id="GO:0052716">
    <property type="term" value="F:hydroquinone:oxygen oxidoreductase activity"/>
    <property type="evidence" value="ECO:0007669"/>
    <property type="project" value="UniProtKB-EC"/>
</dbReference>
<dbReference type="STRING" id="3218.A0A2K1IXW1"/>
<dbReference type="CDD" id="cd13849">
    <property type="entry name" value="CuRO_1_LCC_plant"/>
    <property type="match status" value="1"/>
</dbReference>
<evidence type="ECO:0000256" key="2">
    <source>
        <dbReference type="ARBA" id="ARBA00004271"/>
    </source>
</evidence>
<dbReference type="InterPro" id="IPR001117">
    <property type="entry name" value="Cu-oxidase_2nd"/>
</dbReference>
<keyword evidence="10" id="KW-0439">Lignin degradation</keyword>